<dbReference type="PROSITE" id="PS50057">
    <property type="entry name" value="FERM_3"/>
    <property type="match status" value="1"/>
</dbReference>
<comment type="similarity">
    <text evidence="2">Belongs to the TRAFAC class myosin-kinesin ATPase superfamily. Myosin family.</text>
</comment>
<keyword evidence="3" id="KW-0963">Cytoplasm</keyword>
<dbReference type="SMART" id="SM00139">
    <property type="entry name" value="MyTH4"/>
    <property type="match status" value="1"/>
</dbReference>
<dbReference type="Pfam" id="PF02174">
    <property type="entry name" value="IRS"/>
    <property type="match status" value="1"/>
</dbReference>
<evidence type="ECO:0000259" key="7">
    <source>
        <dbReference type="PROSITE" id="PS51016"/>
    </source>
</evidence>
<evidence type="ECO:0000313" key="9">
    <source>
        <dbReference type="Proteomes" id="UP001283361"/>
    </source>
</evidence>
<comment type="caution">
    <text evidence="8">The sequence shown here is derived from an EMBL/GenBank/DDBJ whole genome shotgun (WGS) entry which is preliminary data.</text>
</comment>
<evidence type="ECO:0000256" key="2">
    <source>
        <dbReference type="ARBA" id="ARBA00008314"/>
    </source>
</evidence>
<accession>A0AAE1DBD5</accession>
<gene>
    <name evidence="8" type="ORF">RRG08_052562</name>
</gene>
<dbReference type="InterPro" id="IPR019749">
    <property type="entry name" value="Band_41_domain"/>
</dbReference>
<dbReference type="SUPFAM" id="SSF47031">
    <property type="entry name" value="Second domain of FERM"/>
    <property type="match status" value="1"/>
</dbReference>
<dbReference type="InterPro" id="IPR029071">
    <property type="entry name" value="Ubiquitin-like_domsf"/>
</dbReference>
<keyword evidence="9" id="KW-1185">Reference proteome</keyword>
<dbReference type="PROSITE" id="PS51016">
    <property type="entry name" value="MYTH4"/>
    <property type="match status" value="1"/>
</dbReference>
<dbReference type="InterPro" id="IPR000857">
    <property type="entry name" value="MyTH4_dom"/>
</dbReference>
<dbReference type="SUPFAM" id="SSF54236">
    <property type="entry name" value="Ubiquitin-like"/>
    <property type="match status" value="1"/>
</dbReference>
<comment type="subcellular location">
    <subcellularLocation>
        <location evidence="1">Cytoplasm</location>
    </subcellularLocation>
</comment>
<evidence type="ECO:0000256" key="5">
    <source>
        <dbReference type="ARBA" id="ARBA00023203"/>
    </source>
</evidence>
<evidence type="ECO:0000256" key="4">
    <source>
        <dbReference type="ARBA" id="ARBA00022737"/>
    </source>
</evidence>
<sequence>MEPDGPADSNVVRGDVLRLASPVPEDVLREEESCVAVTCLRSGKRCDVPANILYMVAPESAKPPVDVLERLSHHIKKSPPSATVGEGRSAHTLQQYAKNHFRPSGESTMTKLFNKASMKRKDVEHLWSFSKDALKKPLLKKTISRDDIRKLACHCFTYILASAQHQFSSLISPYLQAGTYMTNLVINDEVTNYNLCSDWILTPARRNKYLRDEIYCQIIKQLTNNPEPSSASRGWVLLALLTSLITPTKELLDECLLFCEGSAHPLARVCEKNLKRKRTRGGCRLYTCHYLEHEMVSKQQPNIRVQVYLPNQSVQTLEVTSHTQVFDMKKAVALRLHLKSINEYSIFLSSNERVFCLSDKSFYFDCLSHAEAYWFRAGRRGGAQKTSVGPMVMMLKKIWVNGQPGLDTVADQVFHYCQEMPNYIRGYHQTPLSNIPHLAALVYRAQFGADDKHWTKFRETASKILPIGFLEGRKEAEVQKAIGAELEATTNLSSAVAKTTFLTELSRLTTYGAVFFEVTQRYVRSLPKYCLVAINYFGVHILDQKSKELVKSFEFHMVPNWAFDDTSFTFIISEKGTWRLL</sequence>
<reference evidence="8" key="1">
    <citation type="journal article" date="2023" name="G3 (Bethesda)">
        <title>A reference genome for the long-term kleptoplast-retaining sea slug Elysia crispata morphotype clarki.</title>
        <authorList>
            <person name="Eastman K.E."/>
            <person name="Pendleton A.L."/>
            <person name="Shaikh M.A."/>
            <person name="Suttiyut T."/>
            <person name="Ogas R."/>
            <person name="Tomko P."/>
            <person name="Gavelis G."/>
            <person name="Widhalm J.R."/>
            <person name="Wisecaver J.H."/>
        </authorList>
    </citation>
    <scope>NUCLEOTIDE SEQUENCE</scope>
    <source>
        <strain evidence="8">ECLA1</strain>
    </source>
</reference>
<organism evidence="8 9">
    <name type="scientific">Elysia crispata</name>
    <name type="common">lettuce slug</name>
    <dbReference type="NCBI Taxonomy" id="231223"/>
    <lineage>
        <taxon>Eukaryota</taxon>
        <taxon>Metazoa</taxon>
        <taxon>Spiralia</taxon>
        <taxon>Lophotrochozoa</taxon>
        <taxon>Mollusca</taxon>
        <taxon>Gastropoda</taxon>
        <taxon>Heterobranchia</taxon>
        <taxon>Euthyneura</taxon>
        <taxon>Panpulmonata</taxon>
        <taxon>Sacoglossa</taxon>
        <taxon>Placobranchoidea</taxon>
        <taxon>Plakobranchidae</taxon>
        <taxon>Elysia</taxon>
    </lineage>
</organism>
<proteinExistence type="inferred from homology"/>
<dbReference type="Pfam" id="PF00373">
    <property type="entry name" value="FERM_M"/>
    <property type="match status" value="1"/>
</dbReference>
<dbReference type="InterPro" id="IPR038185">
    <property type="entry name" value="MyTH4_dom_sf"/>
</dbReference>
<dbReference type="Proteomes" id="UP001283361">
    <property type="component" value="Unassembled WGS sequence"/>
</dbReference>
<dbReference type="GO" id="GO:0005737">
    <property type="term" value="C:cytoplasm"/>
    <property type="evidence" value="ECO:0007669"/>
    <property type="project" value="UniProtKB-SubCell"/>
</dbReference>
<dbReference type="Pfam" id="PF00784">
    <property type="entry name" value="MyTH4"/>
    <property type="match status" value="1"/>
</dbReference>
<evidence type="ECO:0000259" key="6">
    <source>
        <dbReference type="PROSITE" id="PS50057"/>
    </source>
</evidence>
<dbReference type="AlphaFoldDB" id="A0AAE1DBD5"/>
<dbReference type="InterPro" id="IPR011993">
    <property type="entry name" value="PH-like_dom_sf"/>
</dbReference>
<dbReference type="InterPro" id="IPR035963">
    <property type="entry name" value="FERM_2"/>
</dbReference>
<name>A0AAE1DBD5_9GAST</name>
<dbReference type="GO" id="GO:0003779">
    <property type="term" value="F:actin binding"/>
    <property type="evidence" value="ECO:0007669"/>
    <property type="project" value="UniProtKB-KW"/>
</dbReference>
<evidence type="ECO:0000313" key="8">
    <source>
        <dbReference type="EMBL" id="KAK3763228.1"/>
    </source>
</evidence>
<dbReference type="InterPro" id="IPR000299">
    <property type="entry name" value="FERM_domain"/>
</dbReference>
<dbReference type="Gene3D" id="2.30.29.30">
    <property type="entry name" value="Pleckstrin-homology domain (PH domain)/Phosphotyrosine-binding domain (PTB)"/>
    <property type="match status" value="1"/>
</dbReference>
<evidence type="ECO:0000256" key="3">
    <source>
        <dbReference type="ARBA" id="ARBA00022490"/>
    </source>
</evidence>
<dbReference type="InterPro" id="IPR051567">
    <property type="entry name" value="Unconventional_Myosin_ATPase"/>
</dbReference>
<feature type="domain" description="FERM" evidence="6">
    <location>
        <begin position="303"/>
        <end position="581"/>
    </location>
</feature>
<evidence type="ECO:0000256" key="1">
    <source>
        <dbReference type="ARBA" id="ARBA00004496"/>
    </source>
</evidence>
<dbReference type="EMBL" id="JAWDGP010004589">
    <property type="protein sequence ID" value="KAK3763228.1"/>
    <property type="molecule type" value="Genomic_DNA"/>
</dbReference>
<dbReference type="PANTHER" id="PTHR22692:SF33">
    <property type="entry name" value="MYOSIN"/>
    <property type="match status" value="1"/>
</dbReference>
<dbReference type="Gene3D" id="1.25.40.530">
    <property type="entry name" value="MyTH4 domain"/>
    <property type="match status" value="1"/>
</dbReference>
<dbReference type="PANTHER" id="PTHR22692">
    <property type="entry name" value="MYOSIN VII, XV"/>
    <property type="match status" value="1"/>
</dbReference>
<feature type="domain" description="MyTH4" evidence="7">
    <location>
        <begin position="129"/>
        <end position="297"/>
    </location>
</feature>
<keyword evidence="4" id="KW-0677">Repeat</keyword>
<evidence type="ECO:0008006" key="10">
    <source>
        <dbReference type="Google" id="ProtNLM"/>
    </source>
</evidence>
<protein>
    <recommendedName>
        <fullName evidence="10">MyTH4 domain-containing protein</fullName>
    </recommendedName>
</protein>
<dbReference type="InterPro" id="IPR002404">
    <property type="entry name" value="IRS_PTB"/>
</dbReference>
<dbReference type="SMART" id="SM00295">
    <property type="entry name" value="B41"/>
    <property type="match status" value="1"/>
</dbReference>
<dbReference type="Pfam" id="PF21989">
    <property type="entry name" value="RA_2"/>
    <property type="match status" value="1"/>
</dbReference>
<dbReference type="Gene3D" id="3.10.20.90">
    <property type="entry name" value="Phosphatidylinositol 3-kinase Catalytic Subunit, Chain A, domain 1"/>
    <property type="match status" value="1"/>
</dbReference>
<keyword evidence="5" id="KW-0009">Actin-binding</keyword>
<dbReference type="GO" id="GO:0005856">
    <property type="term" value="C:cytoskeleton"/>
    <property type="evidence" value="ECO:0007669"/>
    <property type="project" value="InterPro"/>
</dbReference>
<feature type="non-terminal residue" evidence="8">
    <location>
        <position position="581"/>
    </location>
</feature>
<dbReference type="SUPFAM" id="SSF50729">
    <property type="entry name" value="PH domain-like"/>
    <property type="match status" value="1"/>
</dbReference>
<dbReference type="InterPro" id="IPR019748">
    <property type="entry name" value="FERM_central"/>
</dbReference>
<dbReference type="CDD" id="cd14473">
    <property type="entry name" value="FERM_B-lobe"/>
    <property type="match status" value="1"/>
</dbReference>